<dbReference type="SUPFAM" id="SSF46785">
    <property type="entry name" value="Winged helix' DNA-binding domain"/>
    <property type="match status" value="1"/>
</dbReference>
<dbReference type="PANTHER" id="PTHR30363">
    <property type="entry name" value="HTH-TYPE TRANSCRIPTIONAL REGULATOR SRLR-RELATED"/>
    <property type="match status" value="1"/>
</dbReference>
<dbReference type="Proteomes" id="UP000753724">
    <property type="component" value="Unassembled WGS sequence"/>
</dbReference>
<dbReference type="SUPFAM" id="SSF100950">
    <property type="entry name" value="NagB/RpiA/CoA transferase-like"/>
    <property type="match status" value="1"/>
</dbReference>
<dbReference type="Pfam" id="PF00455">
    <property type="entry name" value="DeoRC"/>
    <property type="match status" value="1"/>
</dbReference>
<reference evidence="7" key="1">
    <citation type="submission" date="2020-01" db="EMBL/GenBank/DDBJ databases">
        <title>Sphingomonas sp. strain CSW-10.</title>
        <authorList>
            <person name="Chen W.-M."/>
        </authorList>
    </citation>
    <scope>NUCLEOTIDE SEQUENCE [LARGE SCALE GENOMIC DNA]</scope>
    <source>
        <strain evidence="7">FSY-8</strain>
    </source>
</reference>
<dbReference type="InterPro" id="IPR001034">
    <property type="entry name" value="DeoR_HTH"/>
</dbReference>
<keyword evidence="3" id="KW-0804">Transcription</keyword>
<dbReference type="Gene3D" id="3.40.50.1360">
    <property type="match status" value="1"/>
</dbReference>
<evidence type="ECO:0000256" key="1">
    <source>
        <dbReference type="ARBA" id="ARBA00023015"/>
    </source>
</evidence>
<name>A0ABW9XBB4_9SPHN</name>
<evidence type="ECO:0000256" key="2">
    <source>
        <dbReference type="ARBA" id="ARBA00023125"/>
    </source>
</evidence>
<evidence type="ECO:0000313" key="6">
    <source>
        <dbReference type="EMBL" id="NBC35825.1"/>
    </source>
</evidence>
<evidence type="ECO:0000256" key="3">
    <source>
        <dbReference type="ARBA" id="ARBA00023163"/>
    </source>
</evidence>
<sequence>MAQDKRGEGVSADNARRQDGSARFAEGRRAEILEWIREEGSARVRDLAKAFAVSEVTIRQDLERLETDGQIERVHGGAFLKSVPQQVRAMALQHHENMEAKHRIGQAGAALVQDGETIILDSGSTTTQVAAHLLERRDLTVITNGLNMALLLGAQPSITVHMPGGQFKAPTLSVSGEGSADYFHGLFVKRLFLAAAAVSIEEGMTIPSLADIPIKRAMIASAEKVYLVVDSSKIGRRSFSSVGPISLIHALITDNGISAEDKARFEDAGIEVIIA</sequence>
<dbReference type="EMBL" id="JAAAPO010000002">
    <property type="protein sequence ID" value="NBC35825.1"/>
    <property type="molecule type" value="Genomic_DNA"/>
</dbReference>
<dbReference type="InterPro" id="IPR050313">
    <property type="entry name" value="Carb_Metab_HTH_regulators"/>
</dbReference>
<gene>
    <name evidence="6" type="ORF">GTZ99_04560</name>
</gene>
<dbReference type="InterPro" id="IPR018356">
    <property type="entry name" value="Tscrpt_reg_HTH_DeoR_CS"/>
</dbReference>
<dbReference type="Pfam" id="PF08220">
    <property type="entry name" value="HTH_DeoR"/>
    <property type="match status" value="1"/>
</dbReference>
<dbReference type="InterPro" id="IPR037171">
    <property type="entry name" value="NagB/RpiA_transferase-like"/>
</dbReference>
<feature type="domain" description="HTH deoR-type" evidence="5">
    <location>
        <begin position="25"/>
        <end position="80"/>
    </location>
</feature>
<keyword evidence="2" id="KW-0238">DNA-binding</keyword>
<evidence type="ECO:0000313" key="7">
    <source>
        <dbReference type="Proteomes" id="UP000753724"/>
    </source>
</evidence>
<proteinExistence type="predicted"/>
<dbReference type="PROSITE" id="PS51000">
    <property type="entry name" value="HTH_DEOR_2"/>
    <property type="match status" value="1"/>
</dbReference>
<organism evidence="6 7">
    <name type="scientific">Novosphingobium ovatum</name>
    <dbReference type="NCBI Taxonomy" id="1908523"/>
    <lineage>
        <taxon>Bacteria</taxon>
        <taxon>Pseudomonadati</taxon>
        <taxon>Pseudomonadota</taxon>
        <taxon>Alphaproteobacteria</taxon>
        <taxon>Sphingomonadales</taxon>
        <taxon>Sphingomonadaceae</taxon>
        <taxon>Novosphingobium</taxon>
    </lineage>
</organism>
<keyword evidence="7" id="KW-1185">Reference proteome</keyword>
<keyword evidence="1" id="KW-0805">Transcription regulation</keyword>
<accession>A0ABW9XBB4</accession>
<dbReference type="PRINTS" id="PR00037">
    <property type="entry name" value="HTHLACR"/>
</dbReference>
<feature type="region of interest" description="Disordered" evidence="4">
    <location>
        <begin position="1"/>
        <end position="23"/>
    </location>
</feature>
<dbReference type="Gene3D" id="1.10.10.10">
    <property type="entry name" value="Winged helix-like DNA-binding domain superfamily/Winged helix DNA-binding domain"/>
    <property type="match status" value="1"/>
</dbReference>
<protein>
    <submittedName>
        <fullName evidence="6">DeoR family transcriptional regulator</fullName>
    </submittedName>
</protein>
<dbReference type="RefSeq" id="WP_161717634.1">
    <property type="nucleotide sequence ID" value="NZ_JAAAPO010000002.1"/>
</dbReference>
<evidence type="ECO:0000259" key="5">
    <source>
        <dbReference type="PROSITE" id="PS51000"/>
    </source>
</evidence>
<comment type="caution">
    <text evidence="6">The sequence shown here is derived from an EMBL/GenBank/DDBJ whole genome shotgun (WGS) entry which is preliminary data.</text>
</comment>
<dbReference type="SMART" id="SM01134">
    <property type="entry name" value="DeoRC"/>
    <property type="match status" value="1"/>
</dbReference>
<dbReference type="SMART" id="SM00420">
    <property type="entry name" value="HTH_DEOR"/>
    <property type="match status" value="1"/>
</dbReference>
<dbReference type="PANTHER" id="PTHR30363:SF44">
    <property type="entry name" value="AGA OPERON TRANSCRIPTIONAL REPRESSOR-RELATED"/>
    <property type="match status" value="1"/>
</dbReference>
<dbReference type="PROSITE" id="PS00894">
    <property type="entry name" value="HTH_DEOR_1"/>
    <property type="match status" value="1"/>
</dbReference>
<dbReference type="InterPro" id="IPR014036">
    <property type="entry name" value="DeoR-like_C"/>
</dbReference>
<dbReference type="InterPro" id="IPR036390">
    <property type="entry name" value="WH_DNA-bd_sf"/>
</dbReference>
<evidence type="ECO:0000256" key="4">
    <source>
        <dbReference type="SAM" id="MobiDB-lite"/>
    </source>
</evidence>
<dbReference type="InterPro" id="IPR036388">
    <property type="entry name" value="WH-like_DNA-bd_sf"/>
</dbReference>